<organism evidence="1 2">
    <name type="scientific">Neobacillus vireti LMG 21834</name>
    <dbReference type="NCBI Taxonomy" id="1131730"/>
    <lineage>
        <taxon>Bacteria</taxon>
        <taxon>Bacillati</taxon>
        <taxon>Bacillota</taxon>
        <taxon>Bacilli</taxon>
        <taxon>Bacillales</taxon>
        <taxon>Bacillaceae</taxon>
        <taxon>Neobacillus</taxon>
    </lineage>
</organism>
<sequence>MKKILFFQENDRKKLLFEVNERLITKNRLLRLIISNPDKKTSVMLSRQKKIRYEEQIMLLEAIRNKVISCDSREQLREINNLIDSYNSLS</sequence>
<dbReference type="EMBL" id="ALAN01000153">
    <property type="protein sequence ID" value="ETI66342.1"/>
    <property type="molecule type" value="Genomic_DNA"/>
</dbReference>
<evidence type="ECO:0000313" key="1">
    <source>
        <dbReference type="EMBL" id="ETI66342.1"/>
    </source>
</evidence>
<comment type="caution">
    <text evidence="1">The sequence shown here is derived from an EMBL/GenBank/DDBJ whole genome shotgun (WGS) entry which is preliminary data.</text>
</comment>
<name>A0AB94IGV4_9BACI</name>
<proteinExistence type="predicted"/>
<reference evidence="1 2" key="1">
    <citation type="journal article" date="2014" name="Environ. Microbiol.">
        <title>The nitrate-ammonifying and nosZ-carrying bacterium Bacillus vireti is a potent source and sink for nitric and nitrous oxide under high nitrate conditions.</title>
        <authorList>
            <person name="Mania D."/>
            <person name="Heylen K."/>
            <person name="van Spanning R.J."/>
            <person name="Frostegard A."/>
        </authorList>
    </citation>
    <scope>NUCLEOTIDE SEQUENCE [LARGE SCALE GENOMIC DNA]</scope>
    <source>
        <strain evidence="1 2">LMG 21834</strain>
    </source>
</reference>
<accession>A0AB94IGV4</accession>
<dbReference type="RefSeq" id="WP_024030800.1">
    <property type="nucleotide sequence ID" value="NZ_ALAN01000153.1"/>
</dbReference>
<protein>
    <submittedName>
        <fullName evidence="1">Uncharacterized protein</fullName>
    </submittedName>
</protein>
<dbReference type="Proteomes" id="UP000018877">
    <property type="component" value="Unassembled WGS sequence"/>
</dbReference>
<dbReference type="AlphaFoldDB" id="A0AB94IGV4"/>
<gene>
    <name evidence="1" type="ORF">BAVI_23203</name>
</gene>
<keyword evidence="2" id="KW-1185">Reference proteome</keyword>
<evidence type="ECO:0000313" key="2">
    <source>
        <dbReference type="Proteomes" id="UP000018877"/>
    </source>
</evidence>